<dbReference type="Gene3D" id="6.10.140.530">
    <property type="match status" value="2"/>
</dbReference>
<dbReference type="EMBL" id="CAKOGP040001557">
    <property type="protein sequence ID" value="CAJ1945912.1"/>
    <property type="molecule type" value="Genomic_DNA"/>
</dbReference>
<dbReference type="InterPro" id="IPR005114">
    <property type="entry name" value="Helicase_assoc"/>
</dbReference>
<dbReference type="Proteomes" id="UP001295423">
    <property type="component" value="Unassembled WGS sequence"/>
</dbReference>
<feature type="domain" description="Helicase-associated" evidence="1">
    <location>
        <begin position="257"/>
        <end position="324"/>
    </location>
</feature>
<dbReference type="PANTHER" id="PTHR33418:SF1">
    <property type="entry name" value="HELICASE-ASSOCIATED DOMAIN-CONTAINING PROTEIN"/>
    <property type="match status" value="1"/>
</dbReference>
<evidence type="ECO:0000259" key="1">
    <source>
        <dbReference type="Pfam" id="PF03457"/>
    </source>
</evidence>
<keyword evidence="3" id="KW-1185">Reference proteome</keyword>
<sequence>MSDEHLITTSDLISKTPDMAFSQDFQSSCSKSPTTRKLSSSHTDDAFFRGLKSSFTPNSIANDDLEPTPLVLEVEPTPFKAGTSLQLASSESPIDSATRDGTMVFKLSPSNSSTTPNELHQDMPWNELVTFVETSLDSPSKTGKRAMPPPLAEVKAYGNQATKRRRTVSNANMNKTPRLRPHQDVLWQEHFSSLIKFIKEHGHCHVHYTCGHSPGLSKWVQRQRYQYKLKTAGKKTTMTDERQHKLEEVGFVWDSHAATWEQRLNELAEYKKEHGDCRVPSTYPQNPQLAMWVKSQRRQFKLYREGLNSNLSEERLQSLNELGFTWELRSVNDISDRYF</sequence>
<dbReference type="AlphaFoldDB" id="A0AAD2FMI5"/>
<protein>
    <recommendedName>
        <fullName evidence="1">Helicase-associated domain-containing protein</fullName>
    </recommendedName>
</protein>
<evidence type="ECO:0000313" key="3">
    <source>
        <dbReference type="Proteomes" id="UP001295423"/>
    </source>
</evidence>
<dbReference type="PANTHER" id="PTHR33418">
    <property type="entry name" value="HELICASE-ASSOCIATED"/>
    <property type="match status" value="1"/>
</dbReference>
<evidence type="ECO:0000313" key="2">
    <source>
        <dbReference type="EMBL" id="CAJ1945912.1"/>
    </source>
</evidence>
<organism evidence="2 3">
    <name type="scientific">Cylindrotheca closterium</name>
    <dbReference type="NCBI Taxonomy" id="2856"/>
    <lineage>
        <taxon>Eukaryota</taxon>
        <taxon>Sar</taxon>
        <taxon>Stramenopiles</taxon>
        <taxon>Ochrophyta</taxon>
        <taxon>Bacillariophyta</taxon>
        <taxon>Bacillariophyceae</taxon>
        <taxon>Bacillariophycidae</taxon>
        <taxon>Bacillariales</taxon>
        <taxon>Bacillariaceae</taxon>
        <taxon>Cylindrotheca</taxon>
    </lineage>
</organism>
<feature type="domain" description="Helicase-associated" evidence="1">
    <location>
        <begin position="184"/>
        <end position="251"/>
    </location>
</feature>
<accession>A0AAD2FMI5</accession>
<proteinExistence type="predicted"/>
<name>A0AAD2FMI5_9STRA</name>
<gene>
    <name evidence="2" type="ORF">CYCCA115_LOCUS10054</name>
</gene>
<reference evidence="2" key="1">
    <citation type="submission" date="2023-08" db="EMBL/GenBank/DDBJ databases">
        <authorList>
            <person name="Audoor S."/>
            <person name="Bilcke G."/>
        </authorList>
    </citation>
    <scope>NUCLEOTIDE SEQUENCE</scope>
</reference>
<dbReference type="Pfam" id="PF03457">
    <property type="entry name" value="HA"/>
    <property type="match status" value="2"/>
</dbReference>
<comment type="caution">
    <text evidence="2">The sequence shown here is derived from an EMBL/GenBank/DDBJ whole genome shotgun (WGS) entry which is preliminary data.</text>
</comment>